<dbReference type="Pfam" id="PF19054">
    <property type="entry name" value="DUF5753"/>
    <property type="match status" value="1"/>
</dbReference>
<keyword evidence="3" id="KW-1185">Reference proteome</keyword>
<dbReference type="InterPro" id="IPR001387">
    <property type="entry name" value="Cro/C1-type_HTH"/>
</dbReference>
<proteinExistence type="predicted"/>
<organism evidence="2 3">
    <name type="scientific">Kitasatospora putterlickiae</name>
    <dbReference type="NCBI Taxonomy" id="221725"/>
    <lineage>
        <taxon>Bacteria</taxon>
        <taxon>Bacillati</taxon>
        <taxon>Actinomycetota</taxon>
        <taxon>Actinomycetes</taxon>
        <taxon>Kitasatosporales</taxon>
        <taxon>Streptomycetaceae</taxon>
        <taxon>Kitasatospora</taxon>
    </lineage>
</organism>
<dbReference type="Gene3D" id="1.10.260.40">
    <property type="entry name" value="lambda repressor-like DNA-binding domains"/>
    <property type="match status" value="1"/>
</dbReference>
<dbReference type="EMBL" id="BAAAKJ010000132">
    <property type="protein sequence ID" value="GAA1393163.1"/>
    <property type="molecule type" value="Genomic_DNA"/>
</dbReference>
<accession>A0ABN1Y3G0</accession>
<dbReference type="RefSeq" id="WP_344333432.1">
    <property type="nucleotide sequence ID" value="NZ_BAAAKJ010000132.1"/>
</dbReference>
<name>A0ABN1Y3G0_9ACTN</name>
<protein>
    <submittedName>
        <fullName evidence="2">Helix-turn-helix transcriptional regulator</fullName>
    </submittedName>
</protein>
<evidence type="ECO:0000259" key="1">
    <source>
        <dbReference type="PROSITE" id="PS50943"/>
    </source>
</evidence>
<dbReference type="SUPFAM" id="SSF47413">
    <property type="entry name" value="lambda repressor-like DNA-binding domains"/>
    <property type="match status" value="1"/>
</dbReference>
<dbReference type="PROSITE" id="PS50943">
    <property type="entry name" value="HTH_CROC1"/>
    <property type="match status" value="1"/>
</dbReference>
<reference evidence="2 3" key="1">
    <citation type="journal article" date="2019" name="Int. J. Syst. Evol. Microbiol.">
        <title>The Global Catalogue of Microorganisms (GCM) 10K type strain sequencing project: providing services to taxonomists for standard genome sequencing and annotation.</title>
        <authorList>
            <consortium name="The Broad Institute Genomics Platform"/>
            <consortium name="The Broad Institute Genome Sequencing Center for Infectious Disease"/>
            <person name="Wu L."/>
            <person name="Ma J."/>
        </authorList>
    </citation>
    <scope>NUCLEOTIDE SEQUENCE [LARGE SCALE GENOMIC DNA]</scope>
    <source>
        <strain evidence="2 3">JCM 12393</strain>
    </source>
</reference>
<dbReference type="Pfam" id="PF13560">
    <property type="entry name" value="HTH_31"/>
    <property type="match status" value="1"/>
</dbReference>
<evidence type="ECO:0000313" key="3">
    <source>
        <dbReference type="Proteomes" id="UP001499863"/>
    </source>
</evidence>
<sequence length="279" mass="31438">MSAVAEDIGKALRALRNASGLTGETVARRASMSPGKLSKIEHGKVLASVVDVDLILTALGISQEAKEHFLEQARVAATEETAWRLIHRAGFWKHQRAIQAIEERTGELRLFQGQLSPGLLQTSKYISAVFDLLPELSEEARARAIAARLARQQALYDCGRSFHFLICEHVLQWRICDSVITAVQLDRLVSLSRLPNVVLGLLPQRVRMPDFPMTCFSLHDNRLAIVETFHSEITTREPKDLKIYLETFDRFAAVAVYGDEMRAAVEEIRDEFLRQRESS</sequence>
<gene>
    <name evidence="2" type="ORF">GCM10009639_25880</name>
</gene>
<evidence type="ECO:0000313" key="2">
    <source>
        <dbReference type="EMBL" id="GAA1393163.1"/>
    </source>
</evidence>
<comment type="caution">
    <text evidence="2">The sequence shown here is derived from an EMBL/GenBank/DDBJ whole genome shotgun (WGS) entry which is preliminary data.</text>
</comment>
<dbReference type="Proteomes" id="UP001499863">
    <property type="component" value="Unassembled WGS sequence"/>
</dbReference>
<dbReference type="CDD" id="cd00093">
    <property type="entry name" value="HTH_XRE"/>
    <property type="match status" value="1"/>
</dbReference>
<dbReference type="SMART" id="SM00530">
    <property type="entry name" value="HTH_XRE"/>
    <property type="match status" value="1"/>
</dbReference>
<feature type="domain" description="HTH cro/C1-type" evidence="1">
    <location>
        <begin position="12"/>
        <end position="66"/>
    </location>
</feature>
<dbReference type="InterPro" id="IPR010982">
    <property type="entry name" value="Lambda_DNA-bd_dom_sf"/>
</dbReference>
<dbReference type="InterPro" id="IPR043917">
    <property type="entry name" value="DUF5753"/>
</dbReference>